<dbReference type="Gene3D" id="3.40.50.300">
    <property type="entry name" value="P-loop containing nucleotide triphosphate hydrolases"/>
    <property type="match status" value="1"/>
</dbReference>
<comment type="subcellular location">
    <subcellularLocation>
        <location evidence="8">Cytoplasm</location>
    </subcellularLocation>
</comment>
<dbReference type="HAMAP" id="MF_00054_B">
    <property type="entry name" value="EF_G_EF_2_B"/>
    <property type="match status" value="1"/>
</dbReference>
<evidence type="ECO:0000256" key="4">
    <source>
        <dbReference type="ARBA" id="ARBA00022768"/>
    </source>
</evidence>
<evidence type="ECO:0000256" key="3">
    <source>
        <dbReference type="ARBA" id="ARBA00022741"/>
    </source>
</evidence>
<feature type="binding site" evidence="8">
    <location>
        <begin position="17"/>
        <end position="24"/>
    </location>
    <ligand>
        <name>GTP</name>
        <dbReference type="ChEBI" id="CHEBI:37565"/>
    </ligand>
</feature>
<dbReference type="NCBIfam" id="NF009381">
    <property type="entry name" value="PRK12740.1-5"/>
    <property type="match status" value="1"/>
</dbReference>
<dbReference type="Pfam" id="PF00679">
    <property type="entry name" value="EFG_C"/>
    <property type="match status" value="1"/>
</dbReference>
<dbReference type="InterPro" id="IPR000795">
    <property type="entry name" value="T_Tr_GTP-bd_dom"/>
</dbReference>
<dbReference type="KEGG" id="hyf:DTO96_100279"/>
<dbReference type="GO" id="GO:0003924">
    <property type="term" value="F:GTPase activity"/>
    <property type="evidence" value="ECO:0007669"/>
    <property type="project" value="InterPro"/>
</dbReference>
<dbReference type="NCBIfam" id="TIGR00484">
    <property type="entry name" value="EF-G"/>
    <property type="match status" value="1"/>
</dbReference>
<dbReference type="InterPro" id="IPR035647">
    <property type="entry name" value="EFG_III/V"/>
</dbReference>
<proteinExistence type="inferred from homology"/>
<dbReference type="FunFam" id="3.40.50.300:FF:000029">
    <property type="entry name" value="Elongation factor G"/>
    <property type="match status" value="1"/>
</dbReference>
<dbReference type="EMBL" id="CP031124">
    <property type="protein sequence ID" value="AXF84570.1"/>
    <property type="molecule type" value="Genomic_DNA"/>
</dbReference>
<dbReference type="FunFam" id="3.30.230.10:FF:000003">
    <property type="entry name" value="Elongation factor G"/>
    <property type="match status" value="1"/>
</dbReference>
<dbReference type="InterPro" id="IPR035649">
    <property type="entry name" value="EFG_V"/>
</dbReference>
<dbReference type="SUPFAM" id="SSF54211">
    <property type="entry name" value="Ribosomal protein S5 domain 2-like"/>
    <property type="match status" value="1"/>
</dbReference>
<dbReference type="OrthoDB" id="9804431at2"/>
<dbReference type="InterPro" id="IPR041095">
    <property type="entry name" value="EFG_II"/>
</dbReference>
<feature type="binding site" evidence="8">
    <location>
        <begin position="142"/>
        <end position="145"/>
    </location>
    <ligand>
        <name>GTP</name>
        <dbReference type="ChEBI" id="CHEBI:37565"/>
    </ligand>
</feature>
<evidence type="ECO:0000256" key="5">
    <source>
        <dbReference type="ARBA" id="ARBA00022917"/>
    </source>
</evidence>
<keyword evidence="5 8" id="KW-0648">Protein biosynthesis</keyword>
<dbReference type="InterPro" id="IPR000640">
    <property type="entry name" value="EFG_V-like"/>
</dbReference>
<dbReference type="Pfam" id="PF00009">
    <property type="entry name" value="GTP_EFTU"/>
    <property type="match status" value="1"/>
</dbReference>
<dbReference type="GO" id="GO:0003746">
    <property type="term" value="F:translation elongation factor activity"/>
    <property type="evidence" value="ECO:0007669"/>
    <property type="project" value="UniProtKB-UniRule"/>
</dbReference>
<dbReference type="FunFam" id="2.40.30.10:FF:000006">
    <property type="entry name" value="Elongation factor G"/>
    <property type="match status" value="1"/>
</dbReference>
<comment type="similarity">
    <text evidence="1 8">Belongs to the TRAFAC class translation factor GTPase superfamily. Classic translation factor GTPase family. EF-G/EF-2 subfamily.</text>
</comment>
<dbReference type="Gene3D" id="3.30.70.240">
    <property type="match status" value="1"/>
</dbReference>
<dbReference type="InterPro" id="IPR020568">
    <property type="entry name" value="Ribosomal_Su5_D2-typ_SF"/>
</dbReference>
<protein>
    <recommendedName>
        <fullName evidence="2 8">Elongation factor G</fullName>
        <shortName evidence="8">EF-G</shortName>
    </recommendedName>
</protein>
<dbReference type="Pfam" id="PF03144">
    <property type="entry name" value="GTP_EFTU_D2"/>
    <property type="match status" value="1"/>
</dbReference>
<dbReference type="SUPFAM" id="SSF52540">
    <property type="entry name" value="P-loop containing nucleoside triphosphate hydrolases"/>
    <property type="match status" value="1"/>
</dbReference>
<dbReference type="PANTHER" id="PTHR43261:SF1">
    <property type="entry name" value="RIBOSOME-RELEASING FACTOR 2, MITOCHONDRIAL"/>
    <property type="match status" value="1"/>
</dbReference>
<dbReference type="CDD" id="cd16262">
    <property type="entry name" value="EFG_III"/>
    <property type="match status" value="1"/>
</dbReference>
<evidence type="ECO:0000256" key="1">
    <source>
        <dbReference type="ARBA" id="ARBA00005870"/>
    </source>
</evidence>
<evidence type="ECO:0000256" key="7">
    <source>
        <dbReference type="ARBA" id="ARBA00024731"/>
    </source>
</evidence>
<evidence type="ECO:0000313" key="10">
    <source>
        <dbReference type="EMBL" id="AXF84570.1"/>
    </source>
</evidence>
<dbReference type="InterPro" id="IPR004161">
    <property type="entry name" value="EFTu-like_2"/>
</dbReference>
<evidence type="ECO:0000313" key="11">
    <source>
        <dbReference type="Proteomes" id="UP000252182"/>
    </source>
</evidence>
<dbReference type="PANTHER" id="PTHR43261">
    <property type="entry name" value="TRANSLATION ELONGATION FACTOR G-RELATED"/>
    <property type="match status" value="1"/>
</dbReference>
<gene>
    <name evidence="8 10" type="primary">fusA</name>
    <name evidence="10" type="ORF">DTO96_100279</name>
</gene>
<dbReference type="SUPFAM" id="SSF54980">
    <property type="entry name" value="EF-G C-terminal domain-like"/>
    <property type="match status" value="2"/>
</dbReference>
<dbReference type="GO" id="GO:0097216">
    <property type="term" value="F:guanosine tetraphosphate binding"/>
    <property type="evidence" value="ECO:0007669"/>
    <property type="project" value="UniProtKB-ARBA"/>
</dbReference>
<dbReference type="AlphaFoldDB" id="A0A345D882"/>
<dbReference type="SMART" id="SM00889">
    <property type="entry name" value="EFG_IV"/>
    <property type="match status" value="1"/>
</dbReference>
<dbReference type="FunFam" id="3.30.70.870:FF:000001">
    <property type="entry name" value="Elongation factor G"/>
    <property type="match status" value="1"/>
</dbReference>
<dbReference type="Gene3D" id="3.30.230.10">
    <property type="match status" value="1"/>
</dbReference>
<evidence type="ECO:0000256" key="6">
    <source>
        <dbReference type="ARBA" id="ARBA00023134"/>
    </source>
</evidence>
<reference evidence="11" key="1">
    <citation type="submission" date="2018-07" db="EMBL/GenBank/DDBJ databases">
        <authorList>
            <person name="Kim H."/>
        </authorList>
    </citation>
    <scope>NUCLEOTIDE SEQUENCE [LARGE SCALE GENOMIC DNA]</scope>
    <source>
        <strain evidence="11">F02</strain>
    </source>
</reference>
<dbReference type="Gene3D" id="3.30.70.870">
    <property type="entry name" value="Elongation Factor G (Translational Gtpase), domain 3"/>
    <property type="match status" value="1"/>
</dbReference>
<keyword evidence="4 8" id="KW-0251">Elongation factor</keyword>
<keyword evidence="8" id="KW-0963">Cytoplasm</keyword>
<dbReference type="InterPro" id="IPR009022">
    <property type="entry name" value="EFG_III"/>
</dbReference>
<keyword evidence="11" id="KW-1185">Reference proteome</keyword>
<dbReference type="FunFam" id="3.30.70.240:FF:000001">
    <property type="entry name" value="Elongation factor G"/>
    <property type="match status" value="1"/>
</dbReference>
<organism evidence="10 11">
    <name type="scientific">Ephemeroptericola cinctiostellae</name>
    <dbReference type="NCBI Taxonomy" id="2268024"/>
    <lineage>
        <taxon>Bacteria</taxon>
        <taxon>Pseudomonadati</taxon>
        <taxon>Pseudomonadota</taxon>
        <taxon>Betaproteobacteria</taxon>
        <taxon>Burkholderiales</taxon>
        <taxon>Burkholderiaceae</taxon>
        <taxon>Ephemeroptericola</taxon>
    </lineage>
</organism>
<dbReference type="PROSITE" id="PS51722">
    <property type="entry name" value="G_TR_2"/>
    <property type="match status" value="1"/>
</dbReference>
<evidence type="ECO:0000259" key="9">
    <source>
        <dbReference type="PROSITE" id="PS51722"/>
    </source>
</evidence>
<dbReference type="SMART" id="SM00838">
    <property type="entry name" value="EFG_C"/>
    <property type="match status" value="1"/>
</dbReference>
<dbReference type="GO" id="GO:0005525">
    <property type="term" value="F:GTP binding"/>
    <property type="evidence" value="ECO:0007669"/>
    <property type="project" value="UniProtKB-UniRule"/>
</dbReference>
<comment type="function">
    <text evidence="7 8">Catalyzes the GTP-dependent ribosomal translocation step during translation elongation. During this step, the ribosome changes from the pre-translocational (PRE) to the post-translocational (POST) state as the newly formed A-site-bound peptidyl-tRNA and P-site-bound deacylated tRNA move to the P and E sites, respectively. Catalyzes the coordinated movement of the two tRNA molecules, the mRNA and conformational changes in the ribosome.</text>
</comment>
<dbReference type="CDD" id="cd03713">
    <property type="entry name" value="EFG_mtEFG_C"/>
    <property type="match status" value="1"/>
</dbReference>
<dbReference type="SUPFAM" id="SSF50447">
    <property type="entry name" value="Translation proteins"/>
    <property type="match status" value="1"/>
</dbReference>
<keyword evidence="3 8" id="KW-0547">Nucleotide-binding</keyword>
<dbReference type="CDD" id="cd01886">
    <property type="entry name" value="EF-G"/>
    <property type="match status" value="1"/>
</dbReference>
<dbReference type="InterPro" id="IPR031157">
    <property type="entry name" value="G_TR_CS"/>
</dbReference>
<dbReference type="Proteomes" id="UP000252182">
    <property type="component" value="Chromosome"/>
</dbReference>
<dbReference type="PRINTS" id="PR00315">
    <property type="entry name" value="ELONGATNFCT"/>
</dbReference>
<dbReference type="InterPro" id="IPR004540">
    <property type="entry name" value="Transl_elong_EFG/EF2"/>
</dbReference>
<dbReference type="InterPro" id="IPR005517">
    <property type="entry name" value="Transl_elong_EFG/EF2_IV"/>
</dbReference>
<dbReference type="CDD" id="cd01434">
    <property type="entry name" value="EFG_mtEFG1_IV"/>
    <property type="match status" value="1"/>
</dbReference>
<name>A0A345D882_9BURK</name>
<dbReference type="InterPro" id="IPR014721">
    <property type="entry name" value="Ribsml_uS5_D2-typ_fold_subgr"/>
</dbReference>
<dbReference type="InterPro" id="IPR047872">
    <property type="entry name" value="EFG_IV"/>
</dbReference>
<dbReference type="GO" id="GO:0032790">
    <property type="term" value="P:ribosome disassembly"/>
    <property type="evidence" value="ECO:0007669"/>
    <property type="project" value="TreeGrafter"/>
</dbReference>
<dbReference type="CDD" id="cd04088">
    <property type="entry name" value="EFG_mtEFG_II"/>
    <property type="match status" value="1"/>
</dbReference>
<evidence type="ECO:0000256" key="2">
    <source>
        <dbReference type="ARBA" id="ARBA00017872"/>
    </source>
</evidence>
<dbReference type="Pfam" id="PF14492">
    <property type="entry name" value="EFG_III"/>
    <property type="match status" value="1"/>
</dbReference>
<feature type="binding site" evidence="8">
    <location>
        <begin position="88"/>
        <end position="92"/>
    </location>
    <ligand>
        <name>GTP</name>
        <dbReference type="ChEBI" id="CHEBI:37565"/>
    </ligand>
</feature>
<dbReference type="InterPro" id="IPR005225">
    <property type="entry name" value="Small_GTP-bd"/>
</dbReference>
<dbReference type="NCBIfam" id="TIGR00231">
    <property type="entry name" value="small_GTP"/>
    <property type="match status" value="1"/>
</dbReference>
<accession>A0A345D882</accession>
<dbReference type="PROSITE" id="PS00301">
    <property type="entry name" value="G_TR_1"/>
    <property type="match status" value="1"/>
</dbReference>
<feature type="domain" description="Tr-type G" evidence="9">
    <location>
        <begin position="8"/>
        <end position="289"/>
    </location>
</feature>
<dbReference type="GO" id="GO:0005737">
    <property type="term" value="C:cytoplasm"/>
    <property type="evidence" value="ECO:0007669"/>
    <property type="project" value="UniProtKB-SubCell"/>
</dbReference>
<dbReference type="InterPro" id="IPR009000">
    <property type="entry name" value="Transl_B-barrel_sf"/>
</dbReference>
<keyword evidence="6 8" id="KW-0342">GTP-binding</keyword>
<sequence>MARKTPIERYRNIGISAHIDAGKTTTTERVLFYTGVNHKIGEVHDGAATMDWMEQEQERGITITSAATTAFWSGMAKNYPEHRINIIDTPGHVDFTIEVERSMRVLDGACMVYCAVGGVQPQSETVWRQANKYAVPRLAFVNKMDRTGANFFKVVEGMKLRLRANPVPIQIPIGAEENFQGVVDLIKMKAIIWDEDKGVTFEYGDIPADLVATANEWREKMVESAAEASEELMNKYLEEGDLTEAEIKQALRIRTLACEIQPMLCGSAFKNKGVQAMLDAVLDFMPSPIDVKPITGEDEDGNPITRKADDKEKFSALAFKLMTDPFVGQLTFVRVYSGVLKAGETVLNAVKDKKERVGRIVQMHANAREPVEEVLAGDIAACIGLKDVTTGETLCALDAPIILERMVFPEPVISQAVEPKTKADQEKMGLALNRLAQEDPSFRVSTDEESGQTLIGGMGELHLEIIVDRMKREFNVEANVGKPQVAYRETIRDTVENAEAKFVKQSGGRGQYGHVILKLEPQAPGLGFEFVDAIKGGVVPREFIPAVGKGVEETLKSGVIAGYPVVDVKVTLHFGSYHDVDSNENAFRMAGSMAFKEGMRKAKPVLLEPMMYVVVETPEEYTGTVMGDLSSRRGMVQGMDDMIGGGKEIKAEVPLSEMFGYSTDLRSATQGRATYSMEFKHYAEAPRNVVEAVMSARAK</sequence>
<dbReference type="Pfam" id="PF03764">
    <property type="entry name" value="EFG_IV"/>
    <property type="match status" value="1"/>
</dbReference>
<dbReference type="RefSeq" id="WP_114561858.1">
    <property type="nucleotide sequence ID" value="NZ_CP031124.1"/>
</dbReference>
<evidence type="ECO:0000256" key="8">
    <source>
        <dbReference type="HAMAP-Rule" id="MF_00054"/>
    </source>
</evidence>
<dbReference type="InterPro" id="IPR027417">
    <property type="entry name" value="P-loop_NTPase"/>
</dbReference>
<dbReference type="Gene3D" id="2.40.30.10">
    <property type="entry name" value="Translation factors"/>
    <property type="match status" value="1"/>
</dbReference>